<accession>W2YHN5</accession>
<dbReference type="EMBL" id="ANIY01003602">
    <property type="protein sequence ID" value="ETP34570.1"/>
    <property type="molecule type" value="Genomic_DNA"/>
</dbReference>
<evidence type="ECO:0000313" key="2">
    <source>
        <dbReference type="Proteomes" id="UP000018948"/>
    </source>
</evidence>
<comment type="caution">
    <text evidence="1">The sequence shown here is derived from an EMBL/GenBank/DDBJ whole genome shotgun (WGS) entry which is preliminary data.</text>
</comment>
<proteinExistence type="predicted"/>
<name>W2YHN5_PHYNI</name>
<reference evidence="1 2" key="1">
    <citation type="submission" date="2013-11" db="EMBL/GenBank/DDBJ databases">
        <title>The Genome Sequence of Phytophthora parasitica P10297.</title>
        <authorList>
            <consortium name="The Broad Institute Genomics Platform"/>
            <person name="Russ C."/>
            <person name="Tyler B."/>
            <person name="Panabieres F."/>
            <person name="Shan W."/>
            <person name="Tripathy S."/>
            <person name="Grunwald N."/>
            <person name="Machado M."/>
            <person name="Johnson C.S."/>
            <person name="Walker B."/>
            <person name="Young S.K."/>
            <person name="Zeng Q."/>
            <person name="Gargeya S."/>
            <person name="Fitzgerald M."/>
            <person name="Haas B."/>
            <person name="Abouelleil A."/>
            <person name="Allen A.W."/>
            <person name="Alvarado L."/>
            <person name="Arachchi H.M."/>
            <person name="Berlin A.M."/>
            <person name="Chapman S.B."/>
            <person name="Gainer-Dewar J."/>
            <person name="Goldberg J."/>
            <person name="Griggs A."/>
            <person name="Gujja S."/>
            <person name="Hansen M."/>
            <person name="Howarth C."/>
            <person name="Imamovic A."/>
            <person name="Ireland A."/>
            <person name="Larimer J."/>
            <person name="McCowan C."/>
            <person name="Murphy C."/>
            <person name="Pearson M."/>
            <person name="Poon T.W."/>
            <person name="Priest M."/>
            <person name="Roberts A."/>
            <person name="Saif S."/>
            <person name="Shea T."/>
            <person name="Sisk P."/>
            <person name="Sykes S."/>
            <person name="Wortman J."/>
            <person name="Nusbaum C."/>
            <person name="Birren B."/>
        </authorList>
    </citation>
    <scope>NUCLEOTIDE SEQUENCE [LARGE SCALE GENOMIC DNA]</scope>
    <source>
        <strain evidence="1 2">P10297</strain>
    </source>
</reference>
<evidence type="ECO:0000313" key="1">
    <source>
        <dbReference type="EMBL" id="ETP34570.1"/>
    </source>
</evidence>
<sequence>TKKSLWYLLANALTKGIRYLLRKFTFIQGKTRKDASNQRLTKIRCQN</sequence>
<dbReference type="Proteomes" id="UP000018948">
    <property type="component" value="Unassembled WGS sequence"/>
</dbReference>
<dbReference type="AlphaFoldDB" id="W2YHN5"/>
<organism evidence="1 2">
    <name type="scientific">Phytophthora nicotianae P10297</name>
    <dbReference type="NCBI Taxonomy" id="1317064"/>
    <lineage>
        <taxon>Eukaryota</taxon>
        <taxon>Sar</taxon>
        <taxon>Stramenopiles</taxon>
        <taxon>Oomycota</taxon>
        <taxon>Peronosporomycetes</taxon>
        <taxon>Peronosporales</taxon>
        <taxon>Peronosporaceae</taxon>
        <taxon>Phytophthora</taxon>
    </lineage>
</organism>
<feature type="non-terminal residue" evidence="1">
    <location>
        <position position="1"/>
    </location>
</feature>
<protein>
    <submittedName>
        <fullName evidence="1">Uncharacterized protein</fullName>
    </submittedName>
</protein>
<gene>
    <name evidence="1" type="ORF">F442_17130</name>
</gene>